<feature type="compositionally biased region" description="Polar residues" evidence="1">
    <location>
        <begin position="340"/>
        <end position="357"/>
    </location>
</feature>
<protein>
    <submittedName>
        <fullName evidence="2">Uncharacterized protein</fullName>
    </submittedName>
</protein>
<dbReference type="Proteomes" id="UP000236621">
    <property type="component" value="Unassembled WGS sequence"/>
</dbReference>
<reference evidence="2 3" key="1">
    <citation type="submission" date="2017-08" db="EMBL/GenBank/DDBJ databases">
        <title>Harnessing the power of phylogenomics to disentangle the directionality and signatures of interkingdom host jumping in the parasitic fungal genus Tolypocladium.</title>
        <authorList>
            <person name="Quandt C.A."/>
            <person name="Patterson W."/>
            <person name="Spatafora J.W."/>
        </authorList>
    </citation>
    <scope>NUCLEOTIDE SEQUENCE [LARGE SCALE GENOMIC DNA]</scope>
    <source>
        <strain evidence="2 3">CBS 113982</strain>
    </source>
</reference>
<evidence type="ECO:0000313" key="2">
    <source>
        <dbReference type="EMBL" id="PNY25878.1"/>
    </source>
</evidence>
<organism evidence="2 3">
    <name type="scientific">Tolypocladium capitatum</name>
    <dbReference type="NCBI Taxonomy" id="45235"/>
    <lineage>
        <taxon>Eukaryota</taxon>
        <taxon>Fungi</taxon>
        <taxon>Dikarya</taxon>
        <taxon>Ascomycota</taxon>
        <taxon>Pezizomycotina</taxon>
        <taxon>Sordariomycetes</taxon>
        <taxon>Hypocreomycetidae</taxon>
        <taxon>Hypocreales</taxon>
        <taxon>Ophiocordycipitaceae</taxon>
        <taxon>Tolypocladium</taxon>
    </lineage>
</organism>
<feature type="compositionally biased region" description="Polar residues" evidence="1">
    <location>
        <begin position="414"/>
        <end position="430"/>
    </location>
</feature>
<evidence type="ECO:0000313" key="3">
    <source>
        <dbReference type="Proteomes" id="UP000236621"/>
    </source>
</evidence>
<dbReference type="EMBL" id="NRSZ01000653">
    <property type="protein sequence ID" value="PNY25878.1"/>
    <property type="molecule type" value="Genomic_DNA"/>
</dbReference>
<dbReference type="OrthoDB" id="5418627at2759"/>
<sequence>MEAKLLDSLHHRLGELELQIQARRRDLVADFQQYYRDLLHGVAPDTASSVHRALTASLSDYPTLRLELQAAESQLPETPRPAAFQPSPPSAVCGRAEASGSPRERENELRGLFTPTYLPLLDSSPILPRPILADPLGSVSGIPQSTLQPDMGSHGIGQGQVMGMEGAREQGGEQGDAPDQWLPPALPFSVSTWPNTSTRPMDDTRSSVSSDKSDYKPTRSALRRSSSISKPPQSPRRVRFEFMGAEVLPTASPQPSEPMNSPPASPDPDDDDGHAAFDSNLSGDTTEEEHVPPRKVSSSDALRALSRTPLEAGPVWTVVNADTDDVAPDQRDLVADENDSPPSSVAISRTMPESSRAGQRELFVGYTDKEQAESSDDDDSSDDGFLAMTKTRSSNKKPLLPPMPQSPIRPAQDSAETSSGQTNKQEPTTDTVEEDKTLVFSDDGELEDDEDLFHFEAGGLSAPPPPPRLRPRPRPPPRNEEEPEESEPRDDESTTPPGDTTERRVSIYATSPVVPIRHSSGSRPSSVRFQPGSLGSYKGRPLMMPIVRDPELLEQANAVGPSQMRVGGVDDETAMEDGSPPLLSPSVPLSFKERFMMEEMMEQAKSRRDEEQEGNH</sequence>
<dbReference type="STRING" id="45235.A0A2K3QEA0"/>
<name>A0A2K3QEA0_9HYPO</name>
<feature type="compositionally biased region" description="Basic and acidic residues" evidence="1">
    <location>
        <begin position="200"/>
        <end position="217"/>
    </location>
</feature>
<feature type="region of interest" description="Disordered" evidence="1">
    <location>
        <begin position="75"/>
        <end position="106"/>
    </location>
</feature>
<feature type="compositionally biased region" description="Low complexity" evidence="1">
    <location>
        <begin position="579"/>
        <end position="588"/>
    </location>
</feature>
<feature type="compositionally biased region" description="Acidic residues" evidence="1">
    <location>
        <begin position="442"/>
        <end position="451"/>
    </location>
</feature>
<feature type="region of interest" description="Disordered" evidence="1">
    <location>
        <begin position="165"/>
        <end position="541"/>
    </location>
</feature>
<feature type="compositionally biased region" description="Polar residues" evidence="1">
    <location>
        <begin position="189"/>
        <end position="199"/>
    </location>
</feature>
<feature type="compositionally biased region" description="Polar residues" evidence="1">
    <location>
        <begin position="519"/>
        <end position="528"/>
    </location>
</feature>
<proteinExistence type="predicted"/>
<gene>
    <name evidence="2" type="ORF">TCAP_04185</name>
</gene>
<feature type="compositionally biased region" description="Acidic residues" evidence="1">
    <location>
        <begin position="481"/>
        <end position="490"/>
    </location>
</feature>
<feature type="region of interest" description="Disordered" evidence="1">
    <location>
        <begin position="560"/>
        <end position="588"/>
    </location>
</feature>
<evidence type="ECO:0000256" key="1">
    <source>
        <dbReference type="SAM" id="MobiDB-lite"/>
    </source>
</evidence>
<dbReference type="AlphaFoldDB" id="A0A2K3QEA0"/>
<keyword evidence="3" id="KW-1185">Reference proteome</keyword>
<feature type="compositionally biased region" description="Acidic residues" evidence="1">
    <location>
        <begin position="373"/>
        <end position="382"/>
    </location>
</feature>
<comment type="caution">
    <text evidence="2">The sequence shown here is derived from an EMBL/GenBank/DDBJ whole genome shotgun (WGS) entry which is preliminary data.</text>
</comment>
<accession>A0A2K3QEA0</accession>